<dbReference type="EMBL" id="CACRXK020003839">
    <property type="protein sequence ID" value="CAB4000447.1"/>
    <property type="molecule type" value="Genomic_DNA"/>
</dbReference>
<dbReference type="AlphaFoldDB" id="A0A7D9E4I8"/>
<organism evidence="1 2">
    <name type="scientific">Paramuricea clavata</name>
    <name type="common">Red gorgonian</name>
    <name type="synonym">Violescent sea-whip</name>
    <dbReference type="NCBI Taxonomy" id="317549"/>
    <lineage>
        <taxon>Eukaryota</taxon>
        <taxon>Metazoa</taxon>
        <taxon>Cnidaria</taxon>
        <taxon>Anthozoa</taxon>
        <taxon>Octocorallia</taxon>
        <taxon>Malacalcyonacea</taxon>
        <taxon>Plexauridae</taxon>
        <taxon>Paramuricea</taxon>
    </lineage>
</organism>
<evidence type="ECO:0000313" key="2">
    <source>
        <dbReference type="Proteomes" id="UP001152795"/>
    </source>
</evidence>
<protein>
    <submittedName>
        <fullName evidence="1">Uncharacterized protein</fullName>
    </submittedName>
</protein>
<sequence>LIFEQEQLIIGHKYTTQVIIGENVLPREAGRPHHRVARSLNSSFPSMALPQ</sequence>
<name>A0A7D9E4I8_PARCT</name>
<proteinExistence type="predicted"/>
<feature type="non-terminal residue" evidence="1">
    <location>
        <position position="51"/>
    </location>
</feature>
<gene>
    <name evidence="1" type="ORF">PACLA_8A039255</name>
</gene>
<keyword evidence="2" id="KW-1185">Reference proteome</keyword>
<accession>A0A7D9E4I8</accession>
<reference evidence="1" key="1">
    <citation type="submission" date="2020-04" db="EMBL/GenBank/DDBJ databases">
        <authorList>
            <person name="Alioto T."/>
            <person name="Alioto T."/>
            <person name="Gomez Garrido J."/>
        </authorList>
    </citation>
    <scope>NUCLEOTIDE SEQUENCE</scope>
    <source>
        <strain evidence="1">A484AB</strain>
    </source>
</reference>
<comment type="caution">
    <text evidence="1">The sequence shown here is derived from an EMBL/GenBank/DDBJ whole genome shotgun (WGS) entry which is preliminary data.</text>
</comment>
<dbReference type="Proteomes" id="UP001152795">
    <property type="component" value="Unassembled WGS sequence"/>
</dbReference>
<evidence type="ECO:0000313" key="1">
    <source>
        <dbReference type="EMBL" id="CAB4000447.1"/>
    </source>
</evidence>